<dbReference type="InterPro" id="IPR015424">
    <property type="entry name" value="PyrdxlP-dep_Trfase"/>
</dbReference>
<dbReference type="InterPro" id="IPR015422">
    <property type="entry name" value="PyrdxlP-dep_Trfase_small"/>
</dbReference>
<dbReference type="Pfam" id="PF00266">
    <property type="entry name" value="Aminotran_5"/>
    <property type="match status" value="1"/>
</dbReference>
<dbReference type="InterPro" id="IPR015421">
    <property type="entry name" value="PyrdxlP-dep_Trfase_major"/>
</dbReference>
<dbReference type="PIRSF" id="PIRSF005572">
    <property type="entry name" value="NifS"/>
    <property type="match status" value="1"/>
</dbReference>
<evidence type="ECO:0000256" key="5">
    <source>
        <dbReference type="ARBA" id="ARBA00050776"/>
    </source>
</evidence>
<keyword evidence="4" id="KW-0663">Pyridoxal phosphate</keyword>
<dbReference type="InterPro" id="IPR010969">
    <property type="entry name" value="Cys_dSase-rel_unknwn_funct"/>
</dbReference>
<gene>
    <name evidence="7" type="primary">csd_1</name>
    <name evidence="7" type="ORF">Mal64_08480</name>
</gene>
<dbReference type="PANTHER" id="PTHR43586:SF4">
    <property type="entry name" value="ISOPENICILLIN N EPIMERASE"/>
    <property type="match status" value="1"/>
</dbReference>
<dbReference type="RefSeq" id="WP_146397358.1">
    <property type="nucleotide sequence ID" value="NZ_SJPQ01000001.1"/>
</dbReference>
<evidence type="ECO:0000256" key="2">
    <source>
        <dbReference type="ARBA" id="ARBA00010447"/>
    </source>
</evidence>
<sequence length="389" mass="39843">MSPARIYLDNAATSWPKPPAVYDAVDRYQREIGVPAGRGSHGAAVEAARVATAARDGVARLIGAKDPRSVVFTASGTDALNLALFGLLQAGDRVVTTVCEHNSVLRPLHALAESRGVRIETLGCDAQGVVDPDDFRKALAEPTRLVAVTHASNVTGAVQPVAEIARLAHERGALVLVDAAQTLGWLPLDVGELGADLLAAPGHKGLMGPLGTGLLWLADGLAAHVTPLRHGGTGAHSESPRQPDTLPERFEAGCLNMPGVAGLAAGVAELLGAEGPRLRSQSEAAHRRLLAGLQATEGVRLLGAGAPQRVGVVSLVASGYDPQELAMTLEVAAGVECRAGLHCAPRLHEALGTASQGGTLRLSPGPWTTDAQLDTTLAALAGLMAAAAS</sequence>
<evidence type="ECO:0000259" key="6">
    <source>
        <dbReference type="Pfam" id="PF00266"/>
    </source>
</evidence>
<dbReference type="OrthoDB" id="9804366at2"/>
<dbReference type="GO" id="GO:0031071">
    <property type="term" value="F:cysteine desulfurase activity"/>
    <property type="evidence" value="ECO:0007669"/>
    <property type="project" value="UniProtKB-EC"/>
</dbReference>
<accession>A0A5C5ZSH3</accession>
<dbReference type="SUPFAM" id="SSF53383">
    <property type="entry name" value="PLP-dependent transferases"/>
    <property type="match status" value="1"/>
</dbReference>
<comment type="similarity">
    <text evidence="2">Belongs to the class-V pyridoxal-phosphate-dependent aminotransferase family. Csd subfamily.</text>
</comment>
<proteinExistence type="inferred from homology"/>
<comment type="cofactor">
    <cofactor evidence="1">
        <name>pyridoxal 5'-phosphate</name>
        <dbReference type="ChEBI" id="CHEBI:597326"/>
    </cofactor>
</comment>
<dbReference type="InterPro" id="IPR000192">
    <property type="entry name" value="Aminotrans_V_dom"/>
</dbReference>
<comment type="caution">
    <text evidence="7">The sequence shown here is derived from an EMBL/GenBank/DDBJ whole genome shotgun (WGS) entry which is preliminary data.</text>
</comment>
<evidence type="ECO:0000256" key="1">
    <source>
        <dbReference type="ARBA" id="ARBA00001933"/>
    </source>
</evidence>
<keyword evidence="8" id="KW-1185">Reference proteome</keyword>
<evidence type="ECO:0000256" key="4">
    <source>
        <dbReference type="ARBA" id="ARBA00022898"/>
    </source>
</evidence>
<organism evidence="7 8">
    <name type="scientific">Pseudobythopirellula maris</name>
    <dbReference type="NCBI Taxonomy" id="2527991"/>
    <lineage>
        <taxon>Bacteria</taxon>
        <taxon>Pseudomonadati</taxon>
        <taxon>Planctomycetota</taxon>
        <taxon>Planctomycetia</taxon>
        <taxon>Pirellulales</taxon>
        <taxon>Lacipirellulaceae</taxon>
        <taxon>Pseudobythopirellula</taxon>
    </lineage>
</organism>
<dbReference type="Gene3D" id="3.90.1150.10">
    <property type="entry name" value="Aspartate Aminotransferase, domain 1"/>
    <property type="match status" value="1"/>
</dbReference>
<dbReference type="PANTHER" id="PTHR43586">
    <property type="entry name" value="CYSTEINE DESULFURASE"/>
    <property type="match status" value="1"/>
</dbReference>
<dbReference type="Gene3D" id="3.40.640.10">
    <property type="entry name" value="Type I PLP-dependent aspartate aminotransferase-like (Major domain)"/>
    <property type="match status" value="1"/>
</dbReference>
<dbReference type="EMBL" id="SJPQ01000001">
    <property type="protein sequence ID" value="TWT90459.1"/>
    <property type="molecule type" value="Genomic_DNA"/>
</dbReference>
<protein>
    <recommendedName>
        <fullName evidence="3">cysteine desulfurase</fullName>
        <ecNumber evidence="3">2.8.1.7</ecNumber>
    </recommendedName>
</protein>
<comment type="catalytic activity">
    <reaction evidence="5">
        <text>(sulfur carrier)-H + L-cysteine = (sulfur carrier)-SH + L-alanine</text>
        <dbReference type="Rhea" id="RHEA:43892"/>
        <dbReference type="Rhea" id="RHEA-COMP:14737"/>
        <dbReference type="Rhea" id="RHEA-COMP:14739"/>
        <dbReference type="ChEBI" id="CHEBI:29917"/>
        <dbReference type="ChEBI" id="CHEBI:35235"/>
        <dbReference type="ChEBI" id="CHEBI:57972"/>
        <dbReference type="ChEBI" id="CHEBI:64428"/>
        <dbReference type="EC" id="2.8.1.7"/>
    </reaction>
</comment>
<reference evidence="7 8" key="1">
    <citation type="submission" date="2019-02" db="EMBL/GenBank/DDBJ databases">
        <title>Deep-cultivation of Planctomycetes and their phenomic and genomic characterization uncovers novel biology.</title>
        <authorList>
            <person name="Wiegand S."/>
            <person name="Jogler M."/>
            <person name="Boedeker C."/>
            <person name="Pinto D."/>
            <person name="Vollmers J."/>
            <person name="Rivas-Marin E."/>
            <person name="Kohn T."/>
            <person name="Peeters S.H."/>
            <person name="Heuer A."/>
            <person name="Rast P."/>
            <person name="Oberbeckmann S."/>
            <person name="Bunk B."/>
            <person name="Jeske O."/>
            <person name="Meyerdierks A."/>
            <person name="Storesund J.E."/>
            <person name="Kallscheuer N."/>
            <person name="Luecker S."/>
            <person name="Lage O.M."/>
            <person name="Pohl T."/>
            <person name="Merkel B.J."/>
            <person name="Hornburger P."/>
            <person name="Mueller R.-W."/>
            <person name="Bruemmer F."/>
            <person name="Labrenz M."/>
            <person name="Spormann A.M."/>
            <person name="Op Den Camp H."/>
            <person name="Overmann J."/>
            <person name="Amann R."/>
            <person name="Jetten M.S.M."/>
            <person name="Mascher T."/>
            <person name="Medema M.H."/>
            <person name="Devos D.P."/>
            <person name="Kaster A.-K."/>
            <person name="Ovreas L."/>
            <person name="Rohde M."/>
            <person name="Galperin M.Y."/>
            <person name="Jogler C."/>
        </authorList>
    </citation>
    <scope>NUCLEOTIDE SEQUENCE [LARGE SCALE GENOMIC DNA]</scope>
    <source>
        <strain evidence="7 8">Mal64</strain>
    </source>
</reference>
<evidence type="ECO:0000313" key="7">
    <source>
        <dbReference type="EMBL" id="TWT90459.1"/>
    </source>
</evidence>
<keyword evidence="7" id="KW-0808">Transferase</keyword>
<dbReference type="InterPro" id="IPR016454">
    <property type="entry name" value="Cysteine_dSase"/>
</dbReference>
<evidence type="ECO:0000313" key="8">
    <source>
        <dbReference type="Proteomes" id="UP000315440"/>
    </source>
</evidence>
<dbReference type="Proteomes" id="UP000315440">
    <property type="component" value="Unassembled WGS sequence"/>
</dbReference>
<name>A0A5C5ZSH3_9BACT</name>
<dbReference type="AlphaFoldDB" id="A0A5C5ZSH3"/>
<evidence type="ECO:0000256" key="3">
    <source>
        <dbReference type="ARBA" id="ARBA00012239"/>
    </source>
</evidence>
<dbReference type="EC" id="2.8.1.7" evidence="3"/>
<dbReference type="NCBIfam" id="TIGR01977">
    <property type="entry name" value="am_tr_V_EF2568"/>
    <property type="match status" value="1"/>
</dbReference>
<feature type="domain" description="Aminotransferase class V" evidence="6">
    <location>
        <begin position="6"/>
        <end position="374"/>
    </location>
</feature>